<organism evidence="3 4">
    <name type="scientific">Daldinia eschscholtzii</name>
    <dbReference type="NCBI Taxonomy" id="292717"/>
    <lineage>
        <taxon>Eukaryota</taxon>
        <taxon>Fungi</taxon>
        <taxon>Dikarya</taxon>
        <taxon>Ascomycota</taxon>
        <taxon>Pezizomycotina</taxon>
        <taxon>Sordariomycetes</taxon>
        <taxon>Xylariomycetidae</taxon>
        <taxon>Xylariales</taxon>
        <taxon>Hypoxylaceae</taxon>
        <taxon>Daldinia</taxon>
    </lineage>
</organism>
<feature type="compositionally biased region" description="Polar residues" evidence="2">
    <location>
        <begin position="301"/>
        <end position="311"/>
    </location>
</feature>
<gene>
    <name evidence="3" type="ORF">Daesc_004581</name>
</gene>
<protein>
    <submittedName>
        <fullName evidence="3">Uncharacterized protein</fullName>
    </submittedName>
</protein>
<feature type="region of interest" description="Disordered" evidence="2">
    <location>
        <begin position="288"/>
        <end position="316"/>
    </location>
</feature>
<evidence type="ECO:0000256" key="2">
    <source>
        <dbReference type="SAM" id="MobiDB-lite"/>
    </source>
</evidence>
<proteinExistence type="predicted"/>
<dbReference type="Proteomes" id="UP001369815">
    <property type="component" value="Unassembled WGS sequence"/>
</dbReference>
<feature type="region of interest" description="Disordered" evidence="2">
    <location>
        <begin position="1"/>
        <end position="78"/>
    </location>
</feature>
<feature type="compositionally biased region" description="Basic and acidic residues" evidence="2">
    <location>
        <begin position="290"/>
        <end position="300"/>
    </location>
</feature>
<feature type="compositionally biased region" description="Polar residues" evidence="2">
    <location>
        <begin position="1"/>
        <end position="41"/>
    </location>
</feature>
<name>A0AAX6MQ38_9PEZI</name>
<sequence>MDNTSGPRGNNPPRGSSWANIVKNQSQDNSNEMSQSTSGNGRMSFKPRGNNKKPNTLPGQRDYPMITPTHSSQSSVSTPFTFKGQYLQQMQVARQQVSQKPDLEQHSAAQSRSVQDTASLNLELASMKAKTSTLEEDLSRKNGDLIQARAALAGKDMQIEDLQNTVAMLKENIRSITVATQTGENESAAKDELIAKLEYENAGLRDSIHTGIISISQVYGPGSDQAFIRVAANETGDSWSSPRDNTNGRRDQQNFGQAMNVQSPHYPPQALKQISGVSHALPAHSTVYTKKSELQKENRYSKQSHQPSSKGNRSDKDAHQIVALPYHPTSHNGNSIKDVSRPINESQHTKVNEPLKDDEQPVGEAQELLRDHSKPSEDTNAPNKNGPSFDSNHSTEVICDSVQDDNKPISDSKTLSKLDPSIVRVSPTLVNGNKANGLVHTATGEDLTSDVETNHAVCDPMESQQQANGSLSAVKVDGRYRSKGIQESVNIMDGATLAKGIGEHAKSIDSPADKRPIHIRTQVMFWKEKNPELGESRTTLSSDVSSPPSNPQDAAVLPTEEGGHPPETLEEKDGWVDVAVKNKTSKQVKSEAKNNSKKSPTPSENSKLAAEQKAAPKPMKPVAKEKGIPATLQKRRGKKHPSGTVIGSNSIFARAAKEQQSEDEVNIEELSIDTKKQKTIAAEALTSPLSWADEVEEEEARRNS</sequence>
<feature type="compositionally biased region" description="Basic and acidic residues" evidence="2">
    <location>
        <begin position="349"/>
        <end position="359"/>
    </location>
</feature>
<dbReference type="AlphaFoldDB" id="A0AAX6MQ38"/>
<feature type="compositionally biased region" description="Polar residues" evidence="2">
    <location>
        <begin position="597"/>
        <end position="606"/>
    </location>
</feature>
<evidence type="ECO:0000256" key="1">
    <source>
        <dbReference type="SAM" id="Coils"/>
    </source>
</evidence>
<comment type="caution">
    <text evidence="3">The sequence shown here is derived from an EMBL/GenBank/DDBJ whole genome shotgun (WGS) entry which is preliminary data.</text>
</comment>
<feature type="region of interest" description="Disordered" evidence="2">
    <location>
        <begin position="349"/>
        <end position="394"/>
    </location>
</feature>
<evidence type="ECO:0000313" key="4">
    <source>
        <dbReference type="Proteomes" id="UP001369815"/>
    </source>
</evidence>
<reference evidence="3 4" key="1">
    <citation type="journal article" date="2024" name="Front Chem Biol">
        <title>Unveiling the potential of Daldinia eschscholtzii MFLUCC 19-0629 through bioactivity and bioinformatics studies for enhanced sustainable agriculture production.</title>
        <authorList>
            <person name="Brooks S."/>
            <person name="Weaver J.A."/>
            <person name="Klomchit A."/>
            <person name="Alharthi S.A."/>
            <person name="Onlamun T."/>
            <person name="Nurani R."/>
            <person name="Vong T.K."/>
            <person name="Alberti F."/>
            <person name="Greco C."/>
        </authorList>
    </citation>
    <scope>NUCLEOTIDE SEQUENCE [LARGE SCALE GENOMIC DNA]</scope>
    <source>
        <strain evidence="3">MFLUCC 19-0629</strain>
    </source>
</reference>
<keyword evidence="1" id="KW-0175">Coiled coil</keyword>
<feature type="coiled-coil region" evidence="1">
    <location>
        <begin position="152"/>
        <end position="179"/>
    </location>
</feature>
<dbReference type="EMBL" id="JBANMG010000004">
    <property type="protein sequence ID" value="KAK6954614.1"/>
    <property type="molecule type" value="Genomic_DNA"/>
</dbReference>
<feature type="compositionally biased region" description="Basic and acidic residues" evidence="2">
    <location>
        <begin position="367"/>
        <end position="377"/>
    </location>
</feature>
<feature type="region of interest" description="Disordered" evidence="2">
    <location>
        <begin position="93"/>
        <end position="115"/>
    </location>
</feature>
<accession>A0AAX6MQ38</accession>
<feature type="compositionally biased region" description="Polar residues" evidence="2">
    <location>
        <begin position="68"/>
        <end position="78"/>
    </location>
</feature>
<feature type="compositionally biased region" description="Basic and acidic residues" evidence="2">
    <location>
        <begin position="561"/>
        <end position="575"/>
    </location>
</feature>
<feature type="compositionally biased region" description="Polar residues" evidence="2">
    <location>
        <begin position="378"/>
        <end position="394"/>
    </location>
</feature>
<keyword evidence="4" id="KW-1185">Reference proteome</keyword>
<feature type="compositionally biased region" description="Polar residues" evidence="2">
    <location>
        <begin position="536"/>
        <end position="547"/>
    </location>
</feature>
<evidence type="ECO:0000313" key="3">
    <source>
        <dbReference type="EMBL" id="KAK6954614.1"/>
    </source>
</evidence>
<feature type="region of interest" description="Disordered" evidence="2">
    <location>
        <begin position="528"/>
        <end position="650"/>
    </location>
</feature>